<evidence type="ECO:0000313" key="4">
    <source>
        <dbReference type="Proteomes" id="UP000735302"/>
    </source>
</evidence>
<organism evidence="3 4">
    <name type="scientific">Plakobranchus ocellatus</name>
    <dbReference type="NCBI Taxonomy" id="259542"/>
    <lineage>
        <taxon>Eukaryota</taxon>
        <taxon>Metazoa</taxon>
        <taxon>Spiralia</taxon>
        <taxon>Lophotrochozoa</taxon>
        <taxon>Mollusca</taxon>
        <taxon>Gastropoda</taxon>
        <taxon>Heterobranchia</taxon>
        <taxon>Euthyneura</taxon>
        <taxon>Panpulmonata</taxon>
        <taxon>Sacoglossa</taxon>
        <taxon>Placobranchoidea</taxon>
        <taxon>Plakobranchidae</taxon>
        <taxon>Plakobranchus</taxon>
    </lineage>
</organism>
<keyword evidence="2" id="KW-0812">Transmembrane</keyword>
<name>A0AAV3Y8J1_9GAST</name>
<keyword evidence="2" id="KW-0472">Membrane</keyword>
<protein>
    <submittedName>
        <fullName evidence="3">Uncharacterized protein</fullName>
    </submittedName>
</protein>
<accession>A0AAV3Y8J1</accession>
<proteinExistence type="predicted"/>
<comment type="caution">
    <text evidence="3">The sequence shown here is derived from an EMBL/GenBank/DDBJ whole genome shotgun (WGS) entry which is preliminary data.</text>
</comment>
<evidence type="ECO:0000313" key="3">
    <source>
        <dbReference type="EMBL" id="GFN78383.1"/>
    </source>
</evidence>
<feature type="region of interest" description="Disordered" evidence="1">
    <location>
        <begin position="1"/>
        <end position="38"/>
    </location>
</feature>
<dbReference type="AlphaFoldDB" id="A0AAV3Y8J1"/>
<dbReference type="Proteomes" id="UP000735302">
    <property type="component" value="Unassembled WGS sequence"/>
</dbReference>
<feature type="compositionally biased region" description="Basic and acidic residues" evidence="1">
    <location>
        <begin position="1"/>
        <end position="23"/>
    </location>
</feature>
<evidence type="ECO:0000256" key="1">
    <source>
        <dbReference type="SAM" id="MobiDB-lite"/>
    </source>
</evidence>
<dbReference type="EMBL" id="BLXT01000588">
    <property type="protein sequence ID" value="GFN78383.1"/>
    <property type="molecule type" value="Genomic_DNA"/>
</dbReference>
<feature type="transmembrane region" description="Helical" evidence="2">
    <location>
        <begin position="76"/>
        <end position="98"/>
    </location>
</feature>
<reference evidence="3 4" key="1">
    <citation type="journal article" date="2021" name="Elife">
        <title>Chloroplast acquisition without the gene transfer in kleptoplastic sea slugs, Plakobranchus ocellatus.</title>
        <authorList>
            <person name="Maeda T."/>
            <person name="Takahashi S."/>
            <person name="Yoshida T."/>
            <person name="Shimamura S."/>
            <person name="Takaki Y."/>
            <person name="Nagai Y."/>
            <person name="Toyoda A."/>
            <person name="Suzuki Y."/>
            <person name="Arimoto A."/>
            <person name="Ishii H."/>
            <person name="Satoh N."/>
            <person name="Nishiyama T."/>
            <person name="Hasebe M."/>
            <person name="Maruyama T."/>
            <person name="Minagawa J."/>
            <person name="Obokata J."/>
            <person name="Shigenobu S."/>
        </authorList>
    </citation>
    <scope>NUCLEOTIDE SEQUENCE [LARGE SCALE GENOMIC DNA]</scope>
</reference>
<sequence>MATDGQKEQQIGERDRERGREADSQQDGRTVLYNRDDRSGIERLKTEGNSGLKRKATFCNVTTQPYSNRTLDQEPLLVIIITVLELCSAIIATIFFRLQLYCHLGTRPAQSEEPHELRSL</sequence>
<keyword evidence="2" id="KW-1133">Transmembrane helix</keyword>
<evidence type="ECO:0000256" key="2">
    <source>
        <dbReference type="SAM" id="Phobius"/>
    </source>
</evidence>
<keyword evidence="4" id="KW-1185">Reference proteome</keyword>
<gene>
    <name evidence="3" type="ORF">PoB_000488900</name>
</gene>